<evidence type="ECO:0000313" key="3">
    <source>
        <dbReference type="Proteomes" id="UP000177652"/>
    </source>
</evidence>
<keyword evidence="1" id="KW-0812">Transmembrane</keyword>
<dbReference type="Proteomes" id="UP000177652">
    <property type="component" value="Unassembled WGS sequence"/>
</dbReference>
<evidence type="ECO:0000256" key="1">
    <source>
        <dbReference type="SAM" id="Phobius"/>
    </source>
</evidence>
<protein>
    <submittedName>
        <fullName evidence="2">Uncharacterized protein</fullName>
    </submittedName>
</protein>
<evidence type="ECO:0000313" key="2">
    <source>
        <dbReference type="EMBL" id="OGG66157.1"/>
    </source>
</evidence>
<name>A0A1F6DXT4_9BACT</name>
<feature type="transmembrane region" description="Helical" evidence="1">
    <location>
        <begin position="105"/>
        <end position="125"/>
    </location>
</feature>
<accession>A0A1F6DXT4</accession>
<organism evidence="2 3">
    <name type="scientific">Candidatus Kaiserbacteria bacterium RIFCSPHIGHO2_02_FULL_55_20</name>
    <dbReference type="NCBI Taxonomy" id="1798497"/>
    <lineage>
        <taxon>Bacteria</taxon>
        <taxon>Candidatus Kaiseribacteriota</taxon>
    </lineage>
</organism>
<dbReference type="STRING" id="1798497.A3D71_01415"/>
<dbReference type="AlphaFoldDB" id="A0A1F6DXT4"/>
<keyword evidence="1" id="KW-1133">Transmembrane helix</keyword>
<comment type="caution">
    <text evidence="2">The sequence shown here is derived from an EMBL/GenBank/DDBJ whole genome shotgun (WGS) entry which is preliminary data.</text>
</comment>
<reference evidence="2 3" key="1">
    <citation type="journal article" date="2016" name="Nat. Commun.">
        <title>Thousands of microbial genomes shed light on interconnected biogeochemical processes in an aquifer system.</title>
        <authorList>
            <person name="Anantharaman K."/>
            <person name="Brown C.T."/>
            <person name="Hug L.A."/>
            <person name="Sharon I."/>
            <person name="Castelle C.J."/>
            <person name="Probst A.J."/>
            <person name="Thomas B.C."/>
            <person name="Singh A."/>
            <person name="Wilkins M.J."/>
            <person name="Karaoz U."/>
            <person name="Brodie E.L."/>
            <person name="Williams K.H."/>
            <person name="Hubbard S.S."/>
            <person name="Banfield J.F."/>
        </authorList>
    </citation>
    <scope>NUCLEOTIDE SEQUENCE [LARGE SCALE GENOMIC DNA]</scope>
</reference>
<dbReference type="EMBL" id="MFLK01000018">
    <property type="protein sequence ID" value="OGG66157.1"/>
    <property type="molecule type" value="Genomic_DNA"/>
</dbReference>
<feature type="transmembrane region" description="Helical" evidence="1">
    <location>
        <begin position="42"/>
        <end position="66"/>
    </location>
</feature>
<proteinExistence type="predicted"/>
<feature type="transmembrane region" description="Helical" evidence="1">
    <location>
        <begin position="145"/>
        <end position="161"/>
    </location>
</feature>
<keyword evidence="1" id="KW-0472">Membrane</keyword>
<feature type="transmembrane region" description="Helical" evidence="1">
    <location>
        <begin position="72"/>
        <end position="93"/>
    </location>
</feature>
<gene>
    <name evidence="2" type="ORF">A3D71_01415</name>
</gene>
<sequence>MNVASISSVFANWPTDWIILGVVAAVIAAECLRAGTNRAASLGLALPLALLLSSALPSAALLGGVLKQAQAPAGQAIIFLVLVIFSYFLANRILSFFSDSSGKPVQALIAGIATAVLLVVFWFQVPALDSLWHFGQQVTAVFGESYRFWWLAGSYIALAVVRS</sequence>
<feature type="transmembrane region" description="Helical" evidence="1">
    <location>
        <begin position="17"/>
        <end position="35"/>
    </location>
</feature>